<sequence>MAKLLLNLRNVPDDEAGEVRAWLGREGIAFYETAPSSWGISHGGIWLKDDADLPRARALMADYQAARGERARAARQQARQDGTADTFARQLRARPLYVAGMLLAIAAILALTLALPWWLLR</sequence>
<dbReference type="OrthoDB" id="5569385at2"/>
<dbReference type="InterPro" id="IPR046162">
    <property type="entry name" value="DUF6164"/>
</dbReference>
<keyword evidence="1" id="KW-0812">Transmembrane</keyword>
<evidence type="ECO:0000313" key="2">
    <source>
        <dbReference type="EMBL" id="TAA24388.1"/>
    </source>
</evidence>
<dbReference type="RefSeq" id="WP_130551727.1">
    <property type="nucleotide sequence ID" value="NZ_SHMC01000004.1"/>
</dbReference>
<evidence type="ECO:0000256" key="1">
    <source>
        <dbReference type="SAM" id="Phobius"/>
    </source>
</evidence>
<evidence type="ECO:0000313" key="3">
    <source>
        <dbReference type="Proteomes" id="UP000292627"/>
    </source>
</evidence>
<dbReference type="Pfam" id="PF19661">
    <property type="entry name" value="DUF6164"/>
    <property type="match status" value="1"/>
</dbReference>
<gene>
    <name evidence="2" type="ORF">EA660_11670</name>
</gene>
<proteinExistence type="predicted"/>
<keyword evidence="1" id="KW-0472">Membrane</keyword>
<protein>
    <recommendedName>
        <fullName evidence="4">DUF2007 domain-containing protein</fullName>
    </recommendedName>
</protein>
<dbReference type="EMBL" id="SHMC01000004">
    <property type="protein sequence ID" value="TAA24388.1"/>
    <property type="molecule type" value="Genomic_DNA"/>
</dbReference>
<reference evidence="2 3" key="1">
    <citation type="submission" date="2019-02" db="EMBL/GenBank/DDBJ databases">
        <title>WGS of Pseudoxanthomonas species novum from clinical isolates.</title>
        <authorList>
            <person name="Bernier A.-M."/>
            <person name="Bernard K."/>
            <person name="Vachon A."/>
        </authorList>
    </citation>
    <scope>NUCLEOTIDE SEQUENCE [LARGE SCALE GENOMIC DNA]</scope>
    <source>
        <strain evidence="2 3">NML171200</strain>
    </source>
</reference>
<accession>A0A4Q8L853</accession>
<dbReference type="AlphaFoldDB" id="A0A4Q8L853"/>
<name>A0A4Q8L853_9GAMM</name>
<keyword evidence="1" id="KW-1133">Transmembrane helix</keyword>
<feature type="transmembrane region" description="Helical" evidence="1">
    <location>
        <begin position="96"/>
        <end position="119"/>
    </location>
</feature>
<organism evidence="2 3">
    <name type="scientific">Pseudoxanthomonas winnipegensis</name>
    <dbReference type="NCBI Taxonomy" id="2480810"/>
    <lineage>
        <taxon>Bacteria</taxon>
        <taxon>Pseudomonadati</taxon>
        <taxon>Pseudomonadota</taxon>
        <taxon>Gammaproteobacteria</taxon>
        <taxon>Lysobacterales</taxon>
        <taxon>Lysobacteraceae</taxon>
        <taxon>Pseudoxanthomonas</taxon>
    </lineage>
</organism>
<comment type="caution">
    <text evidence="2">The sequence shown here is derived from an EMBL/GenBank/DDBJ whole genome shotgun (WGS) entry which is preliminary data.</text>
</comment>
<dbReference type="Proteomes" id="UP000292627">
    <property type="component" value="Unassembled WGS sequence"/>
</dbReference>
<evidence type="ECO:0008006" key="4">
    <source>
        <dbReference type="Google" id="ProtNLM"/>
    </source>
</evidence>